<name>A0AAV7LWN4_PLEWA</name>
<proteinExistence type="inferred from homology"/>
<evidence type="ECO:0000256" key="4">
    <source>
        <dbReference type="ARBA" id="ARBA00017993"/>
    </source>
</evidence>
<evidence type="ECO:0000313" key="10">
    <source>
        <dbReference type="Proteomes" id="UP001066276"/>
    </source>
</evidence>
<evidence type="ECO:0000256" key="5">
    <source>
        <dbReference type="ARBA" id="ARBA00022664"/>
    </source>
</evidence>
<evidence type="ECO:0000256" key="6">
    <source>
        <dbReference type="ARBA" id="ARBA00023187"/>
    </source>
</evidence>
<keyword evidence="7" id="KW-0539">Nucleus</keyword>
<gene>
    <name evidence="9" type="ORF">NDU88_006343</name>
</gene>
<evidence type="ECO:0000256" key="3">
    <source>
        <dbReference type="ARBA" id="ARBA00006852"/>
    </source>
</evidence>
<dbReference type="GO" id="GO:0005730">
    <property type="term" value="C:nucleolus"/>
    <property type="evidence" value="ECO:0007669"/>
    <property type="project" value="UniProtKB-SubCell"/>
</dbReference>
<dbReference type="GO" id="GO:0006397">
    <property type="term" value="P:mRNA processing"/>
    <property type="evidence" value="ECO:0007669"/>
    <property type="project" value="UniProtKB-KW"/>
</dbReference>
<dbReference type="Pfam" id="PF10500">
    <property type="entry name" value="SR-25"/>
    <property type="match status" value="1"/>
</dbReference>
<keyword evidence="5" id="KW-0507">mRNA processing</keyword>
<evidence type="ECO:0000256" key="2">
    <source>
        <dbReference type="ARBA" id="ARBA00004604"/>
    </source>
</evidence>
<feature type="compositionally biased region" description="Basic and acidic residues" evidence="8">
    <location>
        <begin position="168"/>
        <end position="182"/>
    </location>
</feature>
<keyword evidence="10" id="KW-1185">Reference proteome</keyword>
<accession>A0AAV7LWN4</accession>
<protein>
    <recommendedName>
        <fullName evidence="4">ADP-ribosylation factor-like protein 6-interacting protein 4</fullName>
    </recommendedName>
</protein>
<evidence type="ECO:0000313" key="9">
    <source>
        <dbReference type="EMBL" id="KAJ1093238.1"/>
    </source>
</evidence>
<feature type="compositionally biased region" description="Basic residues" evidence="8">
    <location>
        <begin position="139"/>
        <end position="148"/>
    </location>
</feature>
<evidence type="ECO:0000256" key="8">
    <source>
        <dbReference type="SAM" id="MobiDB-lite"/>
    </source>
</evidence>
<dbReference type="InterPro" id="IPR019532">
    <property type="entry name" value="Nucl_RNA-splicing_assoc_SR-25"/>
</dbReference>
<comment type="similarity">
    <text evidence="3">Belongs to the ARL6IP4 family.</text>
</comment>
<evidence type="ECO:0000256" key="1">
    <source>
        <dbReference type="ARBA" id="ARBA00004324"/>
    </source>
</evidence>
<dbReference type="GO" id="GO:0008380">
    <property type="term" value="P:RNA splicing"/>
    <property type="evidence" value="ECO:0007669"/>
    <property type="project" value="UniProtKB-KW"/>
</dbReference>
<comment type="subcellular location">
    <subcellularLocation>
        <location evidence="1">Nucleus speckle</location>
    </subcellularLocation>
    <subcellularLocation>
        <location evidence="2">Nucleus</location>
        <location evidence="2">Nucleolus</location>
    </subcellularLocation>
</comment>
<comment type="caution">
    <text evidence="9">The sequence shown here is derived from an EMBL/GenBank/DDBJ whole genome shotgun (WGS) entry which is preliminary data.</text>
</comment>
<dbReference type="GO" id="GO:0016607">
    <property type="term" value="C:nuclear speck"/>
    <property type="evidence" value="ECO:0007669"/>
    <property type="project" value="UniProtKB-SubCell"/>
</dbReference>
<evidence type="ECO:0000256" key="7">
    <source>
        <dbReference type="ARBA" id="ARBA00023242"/>
    </source>
</evidence>
<feature type="region of interest" description="Disordered" evidence="8">
    <location>
        <begin position="77"/>
        <end position="182"/>
    </location>
</feature>
<feature type="compositionally biased region" description="Basic residues" evidence="8">
    <location>
        <begin position="155"/>
        <end position="167"/>
    </location>
</feature>
<dbReference type="Proteomes" id="UP001066276">
    <property type="component" value="Chromosome 11"/>
</dbReference>
<dbReference type="EMBL" id="JANPWB010000015">
    <property type="protein sequence ID" value="KAJ1093238.1"/>
    <property type="molecule type" value="Genomic_DNA"/>
</dbReference>
<feature type="compositionally biased region" description="Basic and acidic residues" evidence="8">
    <location>
        <begin position="77"/>
        <end position="87"/>
    </location>
</feature>
<sequence>MYSVSSKFQIAFRRSCWLLRKASETEFIQTHHRTGRCTGPKAPAQYCSHACKHQWLAATQKKSREAVVRIDRKAELGEKKGRNEREAQAAATRAAALAGSAGMYPRNTGTAQHLTQKEAKRVSSSSSDSSDDDSGSPQRMHHPKKKTKKHDEKKNKKKKKQKVKKKTQLKEKTGKVKCKLAEDVPGPSISQWQKEVQVDSGPVLTDEQKSRVQAMKPMTKEEYEAKQSVIRRVIDPETGRTRLIKGDGEVLEEIVSQERHKEINKQATKGDGLTFQMRTGMLQ</sequence>
<dbReference type="AlphaFoldDB" id="A0AAV7LWN4"/>
<keyword evidence="6" id="KW-0508">mRNA splicing</keyword>
<organism evidence="9 10">
    <name type="scientific">Pleurodeles waltl</name>
    <name type="common">Iberian ribbed newt</name>
    <dbReference type="NCBI Taxonomy" id="8319"/>
    <lineage>
        <taxon>Eukaryota</taxon>
        <taxon>Metazoa</taxon>
        <taxon>Chordata</taxon>
        <taxon>Craniata</taxon>
        <taxon>Vertebrata</taxon>
        <taxon>Euteleostomi</taxon>
        <taxon>Amphibia</taxon>
        <taxon>Batrachia</taxon>
        <taxon>Caudata</taxon>
        <taxon>Salamandroidea</taxon>
        <taxon>Salamandridae</taxon>
        <taxon>Pleurodelinae</taxon>
        <taxon>Pleurodeles</taxon>
    </lineage>
</organism>
<feature type="compositionally biased region" description="Low complexity" evidence="8">
    <location>
        <begin position="88"/>
        <end position="101"/>
    </location>
</feature>
<reference evidence="9" key="1">
    <citation type="journal article" date="2022" name="bioRxiv">
        <title>Sequencing and chromosome-scale assembly of the giantPleurodeles waltlgenome.</title>
        <authorList>
            <person name="Brown T."/>
            <person name="Elewa A."/>
            <person name="Iarovenko S."/>
            <person name="Subramanian E."/>
            <person name="Araus A.J."/>
            <person name="Petzold A."/>
            <person name="Susuki M."/>
            <person name="Suzuki K.-i.T."/>
            <person name="Hayashi T."/>
            <person name="Toyoda A."/>
            <person name="Oliveira C."/>
            <person name="Osipova E."/>
            <person name="Leigh N.D."/>
            <person name="Simon A."/>
            <person name="Yun M.H."/>
        </authorList>
    </citation>
    <scope>NUCLEOTIDE SEQUENCE</scope>
    <source>
        <strain evidence="9">20211129_DDA</strain>
        <tissue evidence="9">Liver</tissue>
    </source>
</reference>